<dbReference type="InterPro" id="IPR057326">
    <property type="entry name" value="KR_dom"/>
</dbReference>
<evidence type="ECO:0000256" key="1">
    <source>
        <dbReference type="ARBA" id="ARBA00023002"/>
    </source>
</evidence>
<feature type="domain" description="Ketoreductase" evidence="2">
    <location>
        <begin position="68"/>
        <end position="232"/>
    </location>
</feature>
<evidence type="ECO:0000259" key="2">
    <source>
        <dbReference type="SMART" id="SM00822"/>
    </source>
</evidence>
<dbReference type="SMART" id="SM00822">
    <property type="entry name" value="PKS_KR"/>
    <property type="match status" value="1"/>
</dbReference>
<keyword evidence="4" id="KW-1185">Reference proteome</keyword>
<dbReference type="EMBL" id="DF846370">
    <property type="protein sequence ID" value="GAT50310.1"/>
    <property type="molecule type" value="Genomic_DNA"/>
</dbReference>
<gene>
    <name evidence="3" type="ORF">MCHLO_07564</name>
</gene>
<dbReference type="PANTHER" id="PTHR47534">
    <property type="entry name" value="YALI0E05731P"/>
    <property type="match status" value="1"/>
</dbReference>
<proteinExistence type="predicted"/>
<dbReference type="InterPro" id="IPR052228">
    <property type="entry name" value="Sec_Metab_Biosynth_Oxidored"/>
</dbReference>
<reference evidence="3" key="1">
    <citation type="submission" date="2014-09" db="EMBL/GenBank/DDBJ databases">
        <title>Genome sequence of the luminous mushroom Mycena chlorophos for searching fungal bioluminescence genes.</title>
        <authorList>
            <person name="Tanaka Y."/>
            <person name="Kasuga D."/>
            <person name="Oba Y."/>
            <person name="Hase S."/>
            <person name="Sato K."/>
            <person name="Oba Y."/>
            <person name="Sakakibara Y."/>
        </authorList>
    </citation>
    <scope>NUCLEOTIDE SEQUENCE</scope>
</reference>
<name>A0ABQ0LGZ1_MYCCL</name>
<dbReference type="SUPFAM" id="SSF51735">
    <property type="entry name" value="NAD(P)-binding Rossmann-fold domains"/>
    <property type="match status" value="1"/>
</dbReference>
<accession>A0ABQ0LGZ1</accession>
<organism evidence="3 4">
    <name type="scientific">Mycena chlorophos</name>
    <name type="common">Agaric fungus</name>
    <name type="synonym">Agaricus chlorophos</name>
    <dbReference type="NCBI Taxonomy" id="658473"/>
    <lineage>
        <taxon>Eukaryota</taxon>
        <taxon>Fungi</taxon>
        <taxon>Dikarya</taxon>
        <taxon>Basidiomycota</taxon>
        <taxon>Agaricomycotina</taxon>
        <taxon>Agaricomycetes</taxon>
        <taxon>Agaricomycetidae</taxon>
        <taxon>Agaricales</taxon>
        <taxon>Marasmiineae</taxon>
        <taxon>Mycenaceae</taxon>
        <taxon>Mycena</taxon>
    </lineage>
</organism>
<evidence type="ECO:0000313" key="3">
    <source>
        <dbReference type="EMBL" id="GAT50310.1"/>
    </source>
</evidence>
<evidence type="ECO:0000313" key="4">
    <source>
        <dbReference type="Proteomes" id="UP000815677"/>
    </source>
</evidence>
<dbReference type="Proteomes" id="UP000815677">
    <property type="component" value="Unassembled WGS sequence"/>
</dbReference>
<keyword evidence="1" id="KW-0560">Oxidoreductase</keyword>
<dbReference type="InterPro" id="IPR013968">
    <property type="entry name" value="PKS_KR"/>
</dbReference>
<dbReference type="Gene3D" id="3.40.50.720">
    <property type="entry name" value="NAD(P)-binding Rossmann-like Domain"/>
    <property type="match status" value="1"/>
</dbReference>
<sequence>MTAITLRPASDKRHHAAIGLSILRQGNTSSNAAVNNAFLLLPSHLVNAMPTLSGARASVSAFQPTYMPTAVFAGGTSGVGQAMAEALARQLNGRVHIILLGRSQASAERIFVNTPTTEGALRAFVAVDVQSMKSVRSACDEISGKLGVQEVNFVVMSAAGPRGNSITESGVTVDGVDDHLAPRKRSWGFLHGLTVNVAAMKGIMRGVSYSDGLVAYFAATNPGIAFTHISPGQVWTKGSRYTSMGLLLTPLALLFNGLRWMGIMATPQDDAAQYMLHALLDPTTTNGGVFIRDSHGGTIAG</sequence>
<dbReference type="Pfam" id="PF08659">
    <property type="entry name" value="KR"/>
    <property type="match status" value="1"/>
</dbReference>
<dbReference type="InterPro" id="IPR036291">
    <property type="entry name" value="NAD(P)-bd_dom_sf"/>
</dbReference>
<protein>
    <recommendedName>
        <fullName evidence="2">Ketoreductase domain-containing protein</fullName>
    </recommendedName>
</protein>
<dbReference type="PANTHER" id="PTHR47534:SF3">
    <property type="entry name" value="ALCOHOL DEHYDROGENASE-LIKE C-TERMINAL DOMAIN-CONTAINING PROTEIN"/>
    <property type="match status" value="1"/>
</dbReference>